<dbReference type="RefSeq" id="WP_141886133.1">
    <property type="nucleotide sequence ID" value="NZ_BAAAUY010000013.1"/>
</dbReference>
<proteinExistence type="predicted"/>
<protein>
    <submittedName>
        <fullName evidence="1">Uncharacterized protein</fullName>
    </submittedName>
</protein>
<reference evidence="1 2" key="1">
    <citation type="submission" date="2019-06" db="EMBL/GenBank/DDBJ databases">
        <title>Sequencing the genomes of 1000 actinobacteria strains.</title>
        <authorList>
            <person name="Klenk H.-P."/>
        </authorList>
    </citation>
    <scope>NUCLEOTIDE SEQUENCE [LARGE SCALE GENOMIC DNA]</scope>
    <source>
        <strain evidence="1 2">DSM 8803</strain>
    </source>
</reference>
<keyword evidence="2" id="KW-1185">Reference proteome</keyword>
<dbReference type="EMBL" id="VFON01000001">
    <property type="protein sequence ID" value="TQL42720.1"/>
    <property type="molecule type" value="Genomic_DNA"/>
</dbReference>
<organism evidence="1 2">
    <name type="scientific">Leucobacter komagatae</name>
    <dbReference type="NCBI Taxonomy" id="55969"/>
    <lineage>
        <taxon>Bacteria</taxon>
        <taxon>Bacillati</taxon>
        <taxon>Actinomycetota</taxon>
        <taxon>Actinomycetes</taxon>
        <taxon>Micrococcales</taxon>
        <taxon>Microbacteriaceae</taxon>
        <taxon>Leucobacter</taxon>
    </lineage>
</organism>
<evidence type="ECO:0000313" key="1">
    <source>
        <dbReference type="EMBL" id="TQL42720.1"/>
    </source>
</evidence>
<dbReference type="AlphaFoldDB" id="A0A542Y3S8"/>
<gene>
    <name evidence="1" type="ORF">FB468_0725</name>
</gene>
<name>A0A542Y3S8_9MICO</name>
<accession>A0A542Y3S8</accession>
<sequence>MSANEIADEKWQRFCLDCDPPQLCTRELLFFPDLGAYRVRVCPEHGACAMETVVSTAEAAQR</sequence>
<dbReference type="OrthoDB" id="9860354at2"/>
<comment type="caution">
    <text evidence="1">The sequence shown here is derived from an EMBL/GenBank/DDBJ whole genome shotgun (WGS) entry which is preliminary data.</text>
</comment>
<dbReference type="STRING" id="55969.SD72_01040"/>
<dbReference type="Proteomes" id="UP000319094">
    <property type="component" value="Unassembled WGS sequence"/>
</dbReference>
<evidence type="ECO:0000313" key="2">
    <source>
        <dbReference type="Proteomes" id="UP000319094"/>
    </source>
</evidence>